<dbReference type="AlphaFoldDB" id="A0A0C2XR27"/>
<dbReference type="OrthoDB" id="195231at2759"/>
<evidence type="ECO:0000313" key="4">
    <source>
        <dbReference type="EMBL" id="KIM40053.1"/>
    </source>
</evidence>
<gene>
    <name evidence="4" type="ORF">M413DRAFT_446202</name>
</gene>
<dbReference type="Proteomes" id="UP000053424">
    <property type="component" value="Unassembled WGS sequence"/>
</dbReference>
<reference evidence="4 5" key="1">
    <citation type="submission" date="2014-04" db="EMBL/GenBank/DDBJ databases">
        <authorList>
            <consortium name="DOE Joint Genome Institute"/>
            <person name="Kuo A."/>
            <person name="Gay G."/>
            <person name="Dore J."/>
            <person name="Kohler A."/>
            <person name="Nagy L.G."/>
            <person name="Floudas D."/>
            <person name="Copeland A."/>
            <person name="Barry K.W."/>
            <person name="Cichocki N."/>
            <person name="Veneault-Fourrey C."/>
            <person name="LaButti K."/>
            <person name="Lindquist E.A."/>
            <person name="Lipzen A."/>
            <person name="Lundell T."/>
            <person name="Morin E."/>
            <person name="Murat C."/>
            <person name="Sun H."/>
            <person name="Tunlid A."/>
            <person name="Henrissat B."/>
            <person name="Grigoriev I.V."/>
            <person name="Hibbett D.S."/>
            <person name="Martin F."/>
            <person name="Nordberg H.P."/>
            <person name="Cantor M.N."/>
            <person name="Hua S.X."/>
        </authorList>
    </citation>
    <scope>NUCLEOTIDE SEQUENCE [LARGE SCALE GENOMIC DNA]</scope>
    <source>
        <strain evidence="5">h7</strain>
    </source>
</reference>
<sequence length="355" mass="38855">MKFLSLTLVLFAIYRTVVAGSVDRGGACNVGNNRLQIGTFQFWSECNSVSFCSDAGICEAKRCRRDDFPFGYPQGSTSLPPKCERGQFCPDEGTDCQPVLPVGSPCQLNRDDQCEAPPNFKELVDDSGRGLNFNGSVCLNNVCMFANETFGNKCVVENTPYIAYGISGEFIDIVSRGNCQIGLYCDSSSLSCMKNKQLGDACGADKECDSWNCLSTGVCGVTAATPRHFGAYVYVLVALGIIGGMGGTLTGLYFAHRKQRDLERSKRAQYWREQNAFHQNLMQMRETARASILALPQNRGSRGMDYSQDPSDESQSPILQSTGPKASGLRNYLADDGSGEFDDSLMMHGRKEGRF</sequence>
<organism evidence="4 5">
    <name type="scientific">Hebeloma cylindrosporum</name>
    <dbReference type="NCBI Taxonomy" id="76867"/>
    <lineage>
        <taxon>Eukaryota</taxon>
        <taxon>Fungi</taxon>
        <taxon>Dikarya</taxon>
        <taxon>Basidiomycota</taxon>
        <taxon>Agaricomycotina</taxon>
        <taxon>Agaricomycetes</taxon>
        <taxon>Agaricomycetidae</taxon>
        <taxon>Agaricales</taxon>
        <taxon>Agaricineae</taxon>
        <taxon>Hymenogastraceae</taxon>
        <taxon>Hebeloma</taxon>
    </lineage>
</organism>
<keyword evidence="5" id="KW-1185">Reference proteome</keyword>
<name>A0A0C2XR27_HEBCY</name>
<feature type="compositionally biased region" description="Polar residues" evidence="1">
    <location>
        <begin position="313"/>
        <end position="324"/>
    </location>
</feature>
<keyword evidence="3" id="KW-0732">Signal</keyword>
<proteinExistence type="predicted"/>
<feature type="chain" id="PRO_5002170989" evidence="3">
    <location>
        <begin position="20"/>
        <end position="355"/>
    </location>
</feature>
<keyword evidence="2" id="KW-1133">Transmembrane helix</keyword>
<feature type="region of interest" description="Disordered" evidence="1">
    <location>
        <begin position="299"/>
        <end position="333"/>
    </location>
</feature>
<feature type="signal peptide" evidence="3">
    <location>
        <begin position="1"/>
        <end position="19"/>
    </location>
</feature>
<evidence type="ECO:0000256" key="1">
    <source>
        <dbReference type="SAM" id="MobiDB-lite"/>
    </source>
</evidence>
<feature type="transmembrane region" description="Helical" evidence="2">
    <location>
        <begin position="231"/>
        <end position="255"/>
    </location>
</feature>
<dbReference type="STRING" id="686832.A0A0C2XR27"/>
<evidence type="ECO:0000256" key="2">
    <source>
        <dbReference type="SAM" id="Phobius"/>
    </source>
</evidence>
<keyword evidence="2" id="KW-0472">Membrane</keyword>
<protein>
    <submittedName>
        <fullName evidence="4">Uncharacterized protein</fullName>
    </submittedName>
</protein>
<evidence type="ECO:0000256" key="3">
    <source>
        <dbReference type="SAM" id="SignalP"/>
    </source>
</evidence>
<reference evidence="5" key="2">
    <citation type="submission" date="2015-01" db="EMBL/GenBank/DDBJ databases">
        <title>Evolutionary Origins and Diversification of the Mycorrhizal Mutualists.</title>
        <authorList>
            <consortium name="DOE Joint Genome Institute"/>
            <consortium name="Mycorrhizal Genomics Consortium"/>
            <person name="Kohler A."/>
            <person name="Kuo A."/>
            <person name="Nagy L.G."/>
            <person name="Floudas D."/>
            <person name="Copeland A."/>
            <person name="Barry K.W."/>
            <person name="Cichocki N."/>
            <person name="Veneault-Fourrey C."/>
            <person name="LaButti K."/>
            <person name="Lindquist E.A."/>
            <person name="Lipzen A."/>
            <person name="Lundell T."/>
            <person name="Morin E."/>
            <person name="Murat C."/>
            <person name="Riley R."/>
            <person name="Ohm R."/>
            <person name="Sun H."/>
            <person name="Tunlid A."/>
            <person name="Henrissat B."/>
            <person name="Grigoriev I.V."/>
            <person name="Hibbett D.S."/>
            <person name="Martin F."/>
        </authorList>
    </citation>
    <scope>NUCLEOTIDE SEQUENCE [LARGE SCALE GENOMIC DNA]</scope>
    <source>
        <strain evidence="5">h7</strain>
    </source>
</reference>
<accession>A0A0C2XR27</accession>
<dbReference type="HOGENOM" id="CLU_054233_0_0_1"/>
<dbReference type="EMBL" id="KN831783">
    <property type="protein sequence ID" value="KIM40053.1"/>
    <property type="molecule type" value="Genomic_DNA"/>
</dbReference>
<evidence type="ECO:0000313" key="5">
    <source>
        <dbReference type="Proteomes" id="UP000053424"/>
    </source>
</evidence>
<keyword evidence="2" id="KW-0812">Transmembrane</keyword>